<feature type="compositionally biased region" description="Acidic residues" evidence="7">
    <location>
        <begin position="1579"/>
        <end position="1609"/>
    </location>
</feature>
<keyword evidence="5" id="KW-0539">Nucleus</keyword>
<feature type="coiled-coil region" evidence="6">
    <location>
        <begin position="1135"/>
        <end position="1355"/>
    </location>
</feature>
<feature type="coiled-coil region" evidence="6">
    <location>
        <begin position="300"/>
        <end position="356"/>
    </location>
</feature>
<dbReference type="PANTHER" id="PTHR18898:SF2">
    <property type="entry name" value="NUCLEOPROTEIN TPR"/>
    <property type="match status" value="1"/>
</dbReference>
<comment type="similarity">
    <text evidence="2">Belongs to the TPR family.</text>
</comment>
<organism evidence="10 11">
    <name type="scientific">Cordylochernes scorpioides</name>
    <dbReference type="NCBI Taxonomy" id="51811"/>
    <lineage>
        <taxon>Eukaryota</taxon>
        <taxon>Metazoa</taxon>
        <taxon>Ecdysozoa</taxon>
        <taxon>Arthropoda</taxon>
        <taxon>Chelicerata</taxon>
        <taxon>Arachnida</taxon>
        <taxon>Pseudoscorpiones</taxon>
        <taxon>Cheliferoidea</taxon>
        <taxon>Chernetidae</taxon>
        <taxon>Cordylochernes</taxon>
    </lineage>
</organism>
<feature type="coiled-coil region" evidence="6">
    <location>
        <begin position="977"/>
        <end position="1029"/>
    </location>
</feature>
<evidence type="ECO:0000256" key="1">
    <source>
        <dbReference type="ARBA" id="ARBA00004123"/>
    </source>
</evidence>
<feature type="region of interest" description="Disordered" evidence="7">
    <location>
        <begin position="1714"/>
        <end position="1891"/>
    </location>
</feature>
<dbReference type="Pfam" id="PF07926">
    <property type="entry name" value="TPR_MLP1_2"/>
    <property type="match status" value="1"/>
</dbReference>
<feature type="coiled-coil region" evidence="6">
    <location>
        <begin position="424"/>
        <end position="607"/>
    </location>
</feature>
<dbReference type="InterPro" id="IPR057974">
    <property type="entry name" value="NUA/TPR/MLP1-2-like_dom"/>
</dbReference>
<dbReference type="PANTHER" id="PTHR18898">
    <property type="entry name" value="NUCLEOPROTEIN TPR-RELATED"/>
    <property type="match status" value="1"/>
</dbReference>
<accession>A0ABY6L7L3</accession>
<feature type="compositionally biased region" description="Polar residues" evidence="7">
    <location>
        <begin position="1403"/>
        <end position="1417"/>
    </location>
</feature>
<evidence type="ECO:0000313" key="11">
    <source>
        <dbReference type="Proteomes" id="UP001235939"/>
    </source>
</evidence>
<feature type="compositionally biased region" description="Basic and acidic residues" evidence="7">
    <location>
        <begin position="1515"/>
        <end position="1533"/>
    </location>
</feature>
<evidence type="ECO:0000256" key="3">
    <source>
        <dbReference type="ARBA" id="ARBA00019789"/>
    </source>
</evidence>
<feature type="compositionally biased region" description="Basic and acidic residues" evidence="7">
    <location>
        <begin position="1847"/>
        <end position="1857"/>
    </location>
</feature>
<feature type="coiled-coil region" evidence="6">
    <location>
        <begin position="149"/>
        <end position="253"/>
    </location>
</feature>
<proteinExistence type="inferred from homology"/>
<evidence type="ECO:0000259" key="8">
    <source>
        <dbReference type="Pfam" id="PF07926"/>
    </source>
</evidence>
<feature type="compositionally biased region" description="Low complexity" evidence="7">
    <location>
        <begin position="1536"/>
        <end position="1552"/>
    </location>
</feature>
<dbReference type="Pfam" id="PF25785">
    <property type="entry name" value="TPR"/>
    <property type="match status" value="1"/>
</dbReference>
<dbReference type="InterPro" id="IPR012929">
    <property type="entry name" value="Nucleoprot-TPR/MLP1-2_dom"/>
</dbReference>
<dbReference type="Proteomes" id="UP001235939">
    <property type="component" value="Chromosome 14"/>
</dbReference>
<protein>
    <recommendedName>
        <fullName evidence="3">Nucleoprotein TPR</fullName>
    </recommendedName>
</protein>
<sequence length="1960" mass="220068">MPDALHDVFWARWRILTFGAIQKGFGSTCENHWMMPARRTGEKVKELLQTLEELHTMLRHSREEMAQLEDKSREEVTTLQSKLAESAAEVDKLAKELSHANTLLETVYDGGAHPCAGEEGLKQMFPEAAATSKLLAGSGLSLTQLYSQYLQSQEDLRAAKSENSRLSNQLAQIIAEVEEKTPLINQHYAEHQKALETVSSLQNQLSRALEERERLALNLEEALRARDYLERKESSLQQKVNDLNAQLQCLMVQVEGLRGGVVPLDGPSSPSPEDQISPGNAIISKHLVTFKDMEELLKKNQQLLGLVRDLTTSQEELEKQLEESKSESMAQLKSQLQQLQEERSKQVQMVESLVQQRDLYRQMASEKSPRKSVEQRSPARMPVLPPPVAPVEPSSVQEHLNKVQEEFDLYKKEKAENTRVPAVYRLMTEQLDTLRKECSDMRTQNARLTSQVVVRYKKSCVSQLEYGEERYKQLQRSMESHKKEAVFLQGKNSKMLVTLNVHQETIKNLRQELLSCHEKLAVMEVTMETLRNEKERLKASEKRVQHELEVVQREQVQFSKLSIHMQSVQANLERLESQSARHSAEQKDKAEQEVAMLRNKLTAEEEKLKTTVQVWESRVKEIQTKLDAEIKSGRQTHDELVEAYAQVHDLKLQLAELKAKSTSPIAGQQKETSAAAPLGIQHQIKTLRTQLTEVENNKKVLEDQVDSLKKSNTHYQQLSEELEGRLKEQTELCKELQRKGDQLKDEAKQEIERLEAEMEQLQSEDAKIRESNNALHKSQDEKVKELEQELTSIRQQHEECLKELTDLRQSSAQALQDAKEKSTQLLEDPYLPSHLSIRFNFHFARICNEAVPLVRTGLKRKDVQAQEKYERELVLHAQAIEQTAEVKKKDRALQESQSQTRQAQQVLQDKMEAWGQREAALMEEAEAVTKRCENLVQQNNHLHQQLELVSSQMAAMNSKDWSKLETQGASQHLQEVVNFLRREKDIADARSDTLQKENSRLQSKTTLLEQRVEDLAKELEEERHQAQTTCVSAEHCPGQREACRALKKVEMLNLLSDSNRLLRAEAEEKATRLTDLEHKLHKTQEELEPLKKANSELKARNDALAADQTTLRAEIDRWQTRVTALIEQSPTAEDIRNLTQEKEEMQTKLAALQAESVKKQSELSASLLAARQEMEAERAAFEATKKKLVQEKENAEKASKEQGVETEKKLTQIKKIARKYKAQFDALKDEQGQAFVGHESTITNLEEQLSSLQALLKDSEEAKQSLTEEIEKLKLKVQELSQQEEASKASLEKEKDKLRRLMQKKMTDLTKEKKALVNTLKSQYEGKLSKLDKDFKSARDNADKLEKQLEELKEYFWEHYDIFSHSRELLSFLFVRIDVGDRVERVSEPLTANIKPTTVAATLRYSNPPTPRTTPTASIRPLAIGTTPSTSRMAAVPPTPSEVPPAEVSSTPIPVISLYSGDVSGSEGTPSSSTEVNVVSTVSAASGDHSESPSSTSVIVVPLPQTQVVMPTVKRPREELPSTSEQDSKRMRMELQPAAIIQQQQQQPTQQQDDSTVESSKKASGGETSTQPPTKSSDSLEEEAMSDEEEEEEEEEEKEEPNEGEEDTNEALSPQAPEDPKPQETMEVEAGQEEDEEEEEEDEEPEAAPRVVAPRQNLAPFHIPSAAAPPSSFEEGDDSIVPSTPTLFVPRRGDGFAEAVSSPQVSRFMLFNPEAPSQSGLSQLASQGGVDDTRMDLSQYDGGRSVPTTPVQVSPQTEGQDNLQAADSPLMEECTGQDDPVPSLSEAESLEDPQRAAQEDSQPEPSEGSTLTEVTSSAPEGKWCSSPVVGPLLTEAGLMAAGSSSEAKAEDSQDDSNKPAAPRKPIVWKEPDTSSGPSTSFGVPPPVRGRVGPRIRKIQNKVTGGKKVTKDIGSKTKAGTTILAPLCQHCRGRDRSSLVTAEVILDKKHSTLPGKTGCIR</sequence>
<evidence type="ECO:0000256" key="5">
    <source>
        <dbReference type="ARBA" id="ARBA00023242"/>
    </source>
</evidence>
<keyword evidence="11" id="KW-1185">Reference proteome</keyword>
<feature type="region of interest" description="Disordered" evidence="7">
    <location>
        <begin position="360"/>
        <end position="393"/>
    </location>
</feature>
<feature type="coiled-coil region" evidence="6">
    <location>
        <begin position="918"/>
        <end position="945"/>
    </location>
</feature>
<name>A0ABY6L7L3_9ARAC</name>
<feature type="domain" description="Nucleoprotein TPR/MLP1-2" evidence="8">
    <location>
        <begin position="864"/>
        <end position="949"/>
    </location>
</feature>
<reference evidence="10 11" key="1">
    <citation type="submission" date="2022-01" db="EMBL/GenBank/DDBJ databases">
        <title>A chromosomal length assembly of Cordylochernes scorpioides.</title>
        <authorList>
            <person name="Zeh D."/>
            <person name="Zeh J."/>
        </authorList>
    </citation>
    <scope>NUCLEOTIDE SEQUENCE [LARGE SCALE GENOMIC DNA]</scope>
    <source>
        <strain evidence="10">IN4F17</strain>
        <tissue evidence="10">Whole Body</tissue>
    </source>
</reference>
<evidence type="ECO:0000313" key="10">
    <source>
        <dbReference type="EMBL" id="UYV76432.1"/>
    </source>
</evidence>
<comment type="subcellular location">
    <subcellularLocation>
        <location evidence="1">Nucleus</location>
    </subcellularLocation>
</comment>
<feature type="region of interest" description="Disordered" evidence="7">
    <location>
        <begin position="1428"/>
        <end position="1449"/>
    </location>
</feature>
<feature type="coiled-coil region" evidence="6">
    <location>
        <begin position="44"/>
        <end position="96"/>
    </location>
</feature>
<evidence type="ECO:0000256" key="6">
    <source>
        <dbReference type="SAM" id="Coils"/>
    </source>
</evidence>
<feature type="compositionally biased region" description="Acidic residues" evidence="7">
    <location>
        <begin position="1626"/>
        <end position="1646"/>
    </location>
</feature>
<feature type="domain" description="NUA/TPR/MLP1-2-like" evidence="9">
    <location>
        <begin position="220"/>
        <end position="318"/>
    </location>
</feature>
<feature type="coiled-coil region" evidence="6">
    <location>
        <begin position="684"/>
        <end position="821"/>
    </location>
</feature>
<dbReference type="EMBL" id="CP092876">
    <property type="protein sequence ID" value="UYV76432.1"/>
    <property type="molecule type" value="Genomic_DNA"/>
</dbReference>
<evidence type="ECO:0000256" key="7">
    <source>
        <dbReference type="SAM" id="MobiDB-lite"/>
    </source>
</evidence>
<feature type="compositionally biased region" description="Polar residues" evidence="7">
    <location>
        <begin position="1746"/>
        <end position="1765"/>
    </location>
</feature>
<feature type="coiled-coil region" evidence="6">
    <location>
        <begin position="1059"/>
        <end position="1100"/>
    </location>
</feature>
<evidence type="ECO:0000256" key="2">
    <source>
        <dbReference type="ARBA" id="ARBA00005274"/>
    </source>
</evidence>
<evidence type="ECO:0000256" key="4">
    <source>
        <dbReference type="ARBA" id="ARBA00023054"/>
    </source>
</evidence>
<feature type="compositionally biased region" description="Polar residues" evidence="7">
    <location>
        <begin position="1566"/>
        <end position="1577"/>
    </location>
</feature>
<feature type="compositionally biased region" description="Low complexity" evidence="7">
    <location>
        <begin position="1717"/>
        <end position="1729"/>
    </location>
</feature>
<gene>
    <name evidence="10" type="ORF">LAZ67_14000386</name>
</gene>
<feature type="compositionally biased region" description="Polar residues" evidence="7">
    <location>
        <begin position="1799"/>
        <end position="1818"/>
    </location>
</feature>
<feature type="region of interest" description="Disordered" evidence="7">
    <location>
        <begin position="1403"/>
        <end position="1422"/>
    </location>
</feature>
<feature type="region of interest" description="Disordered" evidence="7">
    <location>
        <begin position="1509"/>
        <end position="1686"/>
    </location>
</feature>
<evidence type="ECO:0000259" key="9">
    <source>
        <dbReference type="Pfam" id="PF25785"/>
    </source>
</evidence>
<keyword evidence="4 6" id="KW-0175">Coiled coil</keyword>